<dbReference type="GO" id="GO:0016779">
    <property type="term" value="F:nucleotidyltransferase activity"/>
    <property type="evidence" value="ECO:0007669"/>
    <property type="project" value="InterPro"/>
</dbReference>
<accession>A0A1G2CJV0</accession>
<sequence>MKKVNKPWGFELWLSDASDTPYAFKILYLIKGAKTSLQIHKEKSEHNCIFSGTVRVYYESAKEGSLRSMELGAGHVVKVLPNTVHRVEALTDVVLIEASSPELDDVVRLDDDYKRPDGRIASEHDAA</sequence>
<dbReference type="Gene3D" id="2.60.120.10">
    <property type="entry name" value="Jelly Rolls"/>
    <property type="match status" value="1"/>
</dbReference>
<dbReference type="GO" id="GO:0005976">
    <property type="term" value="P:polysaccharide metabolic process"/>
    <property type="evidence" value="ECO:0007669"/>
    <property type="project" value="InterPro"/>
</dbReference>
<dbReference type="Proteomes" id="UP000178348">
    <property type="component" value="Unassembled WGS sequence"/>
</dbReference>
<dbReference type="InterPro" id="IPR014710">
    <property type="entry name" value="RmlC-like_jellyroll"/>
</dbReference>
<dbReference type="InterPro" id="IPR011051">
    <property type="entry name" value="RmlC_Cupin_sf"/>
</dbReference>
<evidence type="ECO:0000313" key="2">
    <source>
        <dbReference type="EMBL" id="OGZ01655.1"/>
    </source>
</evidence>
<dbReference type="InterPro" id="IPR001538">
    <property type="entry name" value="Man6P_isomerase-2_C"/>
</dbReference>
<evidence type="ECO:0000259" key="1">
    <source>
        <dbReference type="Pfam" id="PF01050"/>
    </source>
</evidence>
<name>A0A1G2CJV0_9BACT</name>
<protein>
    <recommendedName>
        <fullName evidence="1">Mannose-6-phosphate isomerase type II C-terminal domain-containing protein</fullName>
    </recommendedName>
</protein>
<evidence type="ECO:0000313" key="3">
    <source>
        <dbReference type="Proteomes" id="UP000178348"/>
    </source>
</evidence>
<organism evidence="2 3">
    <name type="scientific">Candidatus Liptonbacteria bacterium RIFCSPLOWO2_01_FULL_53_13</name>
    <dbReference type="NCBI Taxonomy" id="1798651"/>
    <lineage>
        <taxon>Bacteria</taxon>
        <taxon>Candidatus Liptoniibacteriota</taxon>
    </lineage>
</organism>
<comment type="caution">
    <text evidence="2">The sequence shown here is derived from an EMBL/GenBank/DDBJ whole genome shotgun (WGS) entry which is preliminary data.</text>
</comment>
<proteinExistence type="predicted"/>
<dbReference type="EMBL" id="MHLB01000034">
    <property type="protein sequence ID" value="OGZ01655.1"/>
    <property type="molecule type" value="Genomic_DNA"/>
</dbReference>
<gene>
    <name evidence="2" type="ORF">A2946_02065</name>
</gene>
<feature type="domain" description="Mannose-6-phosphate isomerase type II C-terminal" evidence="1">
    <location>
        <begin position="2"/>
        <end position="111"/>
    </location>
</feature>
<dbReference type="Pfam" id="PF01050">
    <property type="entry name" value="MannoseP_isomer"/>
    <property type="match status" value="1"/>
</dbReference>
<dbReference type="SUPFAM" id="SSF51182">
    <property type="entry name" value="RmlC-like cupins"/>
    <property type="match status" value="1"/>
</dbReference>
<reference evidence="2 3" key="1">
    <citation type="journal article" date="2016" name="Nat. Commun.">
        <title>Thousands of microbial genomes shed light on interconnected biogeochemical processes in an aquifer system.</title>
        <authorList>
            <person name="Anantharaman K."/>
            <person name="Brown C.T."/>
            <person name="Hug L.A."/>
            <person name="Sharon I."/>
            <person name="Castelle C.J."/>
            <person name="Probst A.J."/>
            <person name="Thomas B.C."/>
            <person name="Singh A."/>
            <person name="Wilkins M.J."/>
            <person name="Karaoz U."/>
            <person name="Brodie E.L."/>
            <person name="Williams K.H."/>
            <person name="Hubbard S.S."/>
            <person name="Banfield J.F."/>
        </authorList>
    </citation>
    <scope>NUCLEOTIDE SEQUENCE [LARGE SCALE GENOMIC DNA]</scope>
</reference>
<dbReference type="AlphaFoldDB" id="A0A1G2CJV0"/>